<dbReference type="Proteomes" id="UP000054498">
    <property type="component" value="Unassembled WGS sequence"/>
</dbReference>
<keyword evidence="4 9" id="KW-0418">Kinase</keyword>
<dbReference type="PROSITE" id="PS50011">
    <property type="entry name" value="PROTEIN_KINASE_DOM"/>
    <property type="match status" value="1"/>
</dbReference>
<sequence>MGGCASAPAVKDGRATHALQSTPPATAALPVVHLSPPPSARDTVKQAPPQPPLEDFALEGRVGSITVKRLRTGSSQTKLQMQFLTEVHDLQQQLALANANPLLGLGECAELLTGHLNVDLVAVWVFSAEDPTAAVLMAAHGAGAALLQRCVVVRCPGGAAGVLSSVSVADAAAAEPAGGVPDHLLQLYRMAGLRSIVAVPVGPPGAPLGSLLMGKAAPDAFADDWWHVRLQAVAMGLLQHVRHGQVEQMAQLLRALDEVQDPVALISVVLRSAQRYMFRATTMHTTARLALLQREGAAEALLFETPGGGSKEELMAGCGKNQLALRGDASAEVVASQLGLQHTLLASSVKQQQARFIQDCSLYMQTCARPAKDIFTRASELVSSLVVVPLLAPEDEGTPLGAVYFALDHPCEFENMQDTLLGFIHGTSHMLHNKLSGRSDVLAAMVAKAQRRALTVNSSATDPALNAINEAPAASSGSSDGAAGAGVANGRVGGAESDAARSARSVSRGGGHARLNTEAMLKLVQQEIRNSRRRTAELSFVPELVVGECLGRGGFGTVFRGYWHKVVVAVKVMHTRKNEREAMKDAVEMAVLSSVQHPNIVSVYSCLTDMVEIGGDDVMSMSSMGSFNGSMRMKFRRLQPDEDPDGALATCNILVMEFCDKGTLRDAVKAFTFHQELEGGAIGVDVTAAVDVLQDIAYAVQYLHNVHLVHGDIKLENILLKTDSSVRLGVMPKPAAVDRSKEAPAPFSPRPPLGPPRAHAPPVSSDCRQLADFGLTKILNQQSEHVVNLSGGGTVTHLAPEMFQAGSKVTTAVDAYAFGIMMYELYCRKRAYSGIPPGSIIERVYKQGLRPRFPSATPRSYAGLAEACWQTDPTKRPTFAKIAERLEQLAVELAPQPGADARPGA</sequence>
<dbReference type="SMART" id="SM00220">
    <property type="entry name" value="S_TKc"/>
    <property type="match status" value="1"/>
</dbReference>
<dbReference type="AlphaFoldDB" id="A0A0D2NPQ8"/>
<dbReference type="GO" id="GO:0005524">
    <property type="term" value="F:ATP binding"/>
    <property type="evidence" value="ECO:0007669"/>
    <property type="project" value="UniProtKB-UniRule"/>
</dbReference>
<feature type="binding site" evidence="6">
    <location>
        <position position="571"/>
    </location>
    <ligand>
        <name>ATP</name>
        <dbReference type="ChEBI" id="CHEBI:30616"/>
    </ligand>
</feature>
<proteinExistence type="predicted"/>
<dbReference type="KEGG" id="mng:MNEG_1547"/>
<keyword evidence="2" id="KW-0808">Transferase</keyword>
<feature type="compositionally biased region" description="Pro residues" evidence="7">
    <location>
        <begin position="746"/>
        <end position="759"/>
    </location>
</feature>
<dbReference type="PANTHER" id="PTHR44329:SF214">
    <property type="entry name" value="PROTEIN KINASE DOMAIN-CONTAINING PROTEIN"/>
    <property type="match status" value="1"/>
</dbReference>
<name>A0A0D2NPQ8_9CHLO</name>
<evidence type="ECO:0000256" key="2">
    <source>
        <dbReference type="ARBA" id="ARBA00022679"/>
    </source>
</evidence>
<dbReference type="InterPro" id="IPR017441">
    <property type="entry name" value="Protein_kinase_ATP_BS"/>
</dbReference>
<dbReference type="GO" id="GO:0004674">
    <property type="term" value="F:protein serine/threonine kinase activity"/>
    <property type="evidence" value="ECO:0007669"/>
    <property type="project" value="UniProtKB-KW"/>
</dbReference>
<evidence type="ECO:0000256" key="1">
    <source>
        <dbReference type="ARBA" id="ARBA00022527"/>
    </source>
</evidence>
<keyword evidence="1" id="KW-0723">Serine/threonine-protein kinase</keyword>
<evidence type="ECO:0000256" key="7">
    <source>
        <dbReference type="SAM" id="MobiDB-lite"/>
    </source>
</evidence>
<dbReference type="OrthoDB" id="538772at2759"/>
<evidence type="ECO:0000256" key="6">
    <source>
        <dbReference type="PROSITE-ProRule" id="PRU10141"/>
    </source>
</evidence>
<feature type="region of interest" description="Disordered" evidence="7">
    <location>
        <begin position="471"/>
        <end position="511"/>
    </location>
</feature>
<dbReference type="Pfam" id="PF07714">
    <property type="entry name" value="PK_Tyr_Ser-Thr"/>
    <property type="match status" value="1"/>
</dbReference>
<dbReference type="Gene3D" id="3.30.200.20">
    <property type="entry name" value="Phosphorylase Kinase, domain 1"/>
    <property type="match status" value="1"/>
</dbReference>
<evidence type="ECO:0000256" key="4">
    <source>
        <dbReference type="ARBA" id="ARBA00022777"/>
    </source>
</evidence>
<feature type="region of interest" description="Disordered" evidence="7">
    <location>
        <begin position="735"/>
        <end position="765"/>
    </location>
</feature>
<feature type="domain" description="Protein kinase" evidence="8">
    <location>
        <begin position="544"/>
        <end position="889"/>
    </location>
</feature>
<dbReference type="PROSITE" id="PS00107">
    <property type="entry name" value="PROTEIN_KINASE_ATP"/>
    <property type="match status" value="1"/>
</dbReference>
<dbReference type="SUPFAM" id="SSF56112">
    <property type="entry name" value="Protein kinase-like (PK-like)"/>
    <property type="match status" value="1"/>
</dbReference>
<keyword evidence="3 6" id="KW-0547">Nucleotide-binding</keyword>
<dbReference type="STRING" id="145388.A0A0D2NPQ8"/>
<dbReference type="InterPro" id="IPR000719">
    <property type="entry name" value="Prot_kinase_dom"/>
</dbReference>
<dbReference type="EMBL" id="KK100376">
    <property type="protein sequence ID" value="KIZ06401.1"/>
    <property type="molecule type" value="Genomic_DNA"/>
</dbReference>
<dbReference type="Gene3D" id="1.10.510.10">
    <property type="entry name" value="Transferase(Phosphotransferase) domain 1"/>
    <property type="match status" value="1"/>
</dbReference>
<dbReference type="InterPro" id="IPR008271">
    <property type="entry name" value="Ser/Thr_kinase_AS"/>
</dbReference>
<feature type="compositionally biased region" description="Low complexity" evidence="7">
    <location>
        <begin position="473"/>
        <end position="507"/>
    </location>
</feature>
<dbReference type="Pfam" id="PF00069">
    <property type="entry name" value="Pkinase"/>
    <property type="match status" value="1"/>
</dbReference>
<dbReference type="InterPro" id="IPR011009">
    <property type="entry name" value="Kinase-like_dom_sf"/>
</dbReference>
<feature type="region of interest" description="Disordered" evidence="7">
    <location>
        <begin position="22"/>
        <end position="55"/>
    </location>
</feature>
<evidence type="ECO:0000313" key="10">
    <source>
        <dbReference type="Proteomes" id="UP000054498"/>
    </source>
</evidence>
<dbReference type="PANTHER" id="PTHR44329">
    <property type="entry name" value="SERINE/THREONINE-PROTEIN KINASE TNNI3K-RELATED"/>
    <property type="match status" value="1"/>
</dbReference>
<reference evidence="9 10" key="1">
    <citation type="journal article" date="2013" name="BMC Genomics">
        <title>Reconstruction of the lipid metabolism for the microalga Monoraphidium neglectum from its genome sequence reveals characteristics suitable for biofuel production.</title>
        <authorList>
            <person name="Bogen C."/>
            <person name="Al-Dilaimi A."/>
            <person name="Albersmeier A."/>
            <person name="Wichmann J."/>
            <person name="Grundmann M."/>
            <person name="Rupp O."/>
            <person name="Lauersen K.J."/>
            <person name="Blifernez-Klassen O."/>
            <person name="Kalinowski J."/>
            <person name="Goesmann A."/>
            <person name="Mussgnug J.H."/>
            <person name="Kruse O."/>
        </authorList>
    </citation>
    <scope>NUCLEOTIDE SEQUENCE [LARGE SCALE GENOMIC DNA]</scope>
    <source>
        <strain evidence="9 10">SAG 48.87</strain>
    </source>
</reference>
<dbReference type="InterPro" id="IPR001245">
    <property type="entry name" value="Ser-Thr/Tyr_kinase_cat_dom"/>
</dbReference>
<protein>
    <submittedName>
        <fullName evidence="9">Putative serine/threonine-protein kinase pats1</fullName>
    </submittedName>
</protein>
<keyword evidence="5 6" id="KW-0067">ATP-binding</keyword>
<evidence type="ECO:0000313" key="9">
    <source>
        <dbReference type="EMBL" id="KIZ06401.1"/>
    </source>
</evidence>
<dbReference type="RefSeq" id="XP_013905420.1">
    <property type="nucleotide sequence ID" value="XM_014049966.1"/>
</dbReference>
<dbReference type="GeneID" id="25733134"/>
<evidence type="ECO:0000256" key="3">
    <source>
        <dbReference type="ARBA" id="ARBA00022741"/>
    </source>
</evidence>
<accession>A0A0D2NPQ8</accession>
<dbReference type="InterPro" id="IPR051681">
    <property type="entry name" value="Ser/Thr_Kinases-Pseudokinases"/>
</dbReference>
<gene>
    <name evidence="9" type="ORF">MNEG_1547</name>
</gene>
<evidence type="ECO:0000256" key="5">
    <source>
        <dbReference type="ARBA" id="ARBA00022840"/>
    </source>
</evidence>
<keyword evidence="10" id="KW-1185">Reference proteome</keyword>
<evidence type="ECO:0000259" key="8">
    <source>
        <dbReference type="PROSITE" id="PS50011"/>
    </source>
</evidence>
<organism evidence="9 10">
    <name type="scientific">Monoraphidium neglectum</name>
    <dbReference type="NCBI Taxonomy" id="145388"/>
    <lineage>
        <taxon>Eukaryota</taxon>
        <taxon>Viridiplantae</taxon>
        <taxon>Chlorophyta</taxon>
        <taxon>core chlorophytes</taxon>
        <taxon>Chlorophyceae</taxon>
        <taxon>CS clade</taxon>
        <taxon>Sphaeropleales</taxon>
        <taxon>Selenastraceae</taxon>
        <taxon>Monoraphidium</taxon>
    </lineage>
</organism>
<dbReference type="PROSITE" id="PS00108">
    <property type="entry name" value="PROTEIN_KINASE_ST"/>
    <property type="match status" value="1"/>
</dbReference>